<evidence type="ECO:0000256" key="1">
    <source>
        <dbReference type="ARBA" id="ARBA00004167"/>
    </source>
</evidence>
<evidence type="ECO:0000313" key="8">
    <source>
        <dbReference type="EMBL" id="GGD92136.1"/>
    </source>
</evidence>
<feature type="signal peptide" evidence="7">
    <location>
        <begin position="1"/>
        <end position="25"/>
    </location>
</feature>
<evidence type="ECO:0000256" key="3">
    <source>
        <dbReference type="ARBA" id="ARBA00020552"/>
    </source>
</evidence>
<dbReference type="GO" id="GO:0030246">
    <property type="term" value="F:carbohydrate binding"/>
    <property type="evidence" value="ECO:0007669"/>
    <property type="project" value="UniProtKB-KW"/>
</dbReference>
<feature type="chain" id="PRO_5036942504" description="Lectin-like protein BA14k" evidence="7">
    <location>
        <begin position="26"/>
        <end position="159"/>
    </location>
</feature>
<evidence type="ECO:0000256" key="4">
    <source>
        <dbReference type="ARBA" id="ARBA00022475"/>
    </source>
</evidence>
<comment type="similarity">
    <text evidence="2">Belongs to the BA14k family.</text>
</comment>
<protein>
    <recommendedName>
        <fullName evidence="3">Lectin-like protein BA14k</fullName>
    </recommendedName>
</protein>
<evidence type="ECO:0000313" key="9">
    <source>
        <dbReference type="Proteomes" id="UP000644699"/>
    </source>
</evidence>
<keyword evidence="7" id="KW-0732">Signal</keyword>
<reference evidence="8" key="2">
    <citation type="submission" date="2020-09" db="EMBL/GenBank/DDBJ databases">
        <authorList>
            <person name="Sun Q."/>
            <person name="Zhou Y."/>
        </authorList>
    </citation>
    <scope>NUCLEOTIDE SEQUENCE</scope>
    <source>
        <strain evidence="8">CGMCC 1.15367</strain>
    </source>
</reference>
<evidence type="ECO:0000256" key="7">
    <source>
        <dbReference type="SAM" id="SignalP"/>
    </source>
</evidence>
<dbReference type="EMBL" id="BMIQ01000001">
    <property type="protein sequence ID" value="GGD92136.1"/>
    <property type="molecule type" value="Genomic_DNA"/>
</dbReference>
<keyword evidence="4" id="KW-1003">Cell membrane</keyword>
<organism evidence="8 9">
    <name type="scientific">Aureimonas endophytica</name>
    <dbReference type="NCBI Taxonomy" id="2027858"/>
    <lineage>
        <taxon>Bacteria</taxon>
        <taxon>Pseudomonadati</taxon>
        <taxon>Pseudomonadota</taxon>
        <taxon>Alphaproteobacteria</taxon>
        <taxon>Hyphomicrobiales</taxon>
        <taxon>Aurantimonadaceae</taxon>
        <taxon>Aureimonas</taxon>
    </lineage>
</organism>
<keyword evidence="4" id="KW-0472">Membrane</keyword>
<dbReference type="Proteomes" id="UP000644699">
    <property type="component" value="Unassembled WGS sequence"/>
</dbReference>
<reference evidence="8" key="1">
    <citation type="journal article" date="2014" name="Int. J. Syst. Evol. Microbiol.">
        <title>Complete genome sequence of Corynebacterium casei LMG S-19264T (=DSM 44701T), isolated from a smear-ripened cheese.</title>
        <authorList>
            <consortium name="US DOE Joint Genome Institute (JGI-PGF)"/>
            <person name="Walter F."/>
            <person name="Albersmeier A."/>
            <person name="Kalinowski J."/>
            <person name="Ruckert C."/>
        </authorList>
    </citation>
    <scope>NUCLEOTIDE SEQUENCE</scope>
    <source>
        <strain evidence="8">CGMCC 1.15367</strain>
    </source>
</reference>
<evidence type="ECO:0000256" key="6">
    <source>
        <dbReference type="ARBA" id="ARBA00025321"/>
    </source>
</evidence>
<sequence length="159" mass="17570">MKILRFAGARLLAVALAFSFVPAVAPSGTPLIGVQTASAAPWNDGVPGNWRRHGGYNHGPGYYPRGRYYGGDRRYYRDRRSYDRRYYRHNNTGAAVAAGIIGLGVGAAIANSARPRYAAPPVYRGGLSAHDRYCLSKYRSYDPASGTYQPYNGPRRYCR</sequence>
<dbReference type="AlphaFoldDB" id="A0A917E1E8"/>
<comment type="caution">
    <text evidence="8">The sequence shown here is derived from an EMBL/GenBank/DDBJ whole genome shotgun (WGS) entry which is preliminary data.</text>
</comment>
<dbReference type="Pfam" id="PF07886">
    <property type="entry name" value="BA14K"/>
    <property type="match status" value="1"/>
</dbReference>
<comment type="subcellular location">
    <subcellularLocation>
        <location evidence="1">Membrane</location>
        <topology evidence="1">Single-pass membrane protein</topology>
    </subcellularLocation>
</comment>
<proteinExistence type="inferred from homology"/>
<name>A0A917E1E8_9HYPH</name>
<dbReference type="GO" id="GO:0016020">
    <property type="term" value="C:membrane"/>
    <property type="evidence" value="ECO:0007669"/>
    <property type="project" value="UniProtKB-SubCell"/>
</dbReference>
<comment type="function">
    <text evidence="6">Has immunoglobulin-binding and hemagglutination properties, and can bind to mannose. Essential for virulence. May be involved in LPS biosynthesis or polysaccharide transport.</text>
</comment>
<gene>
    <name evidence="8" type="ORF">GCM10011390_08560</name>
</gene>
<dbReference type="InterPro" id="IPR012413">
    <property type="entry name" value="BA14K"/>
</dbReference>
<evidence type="ECO:0000256" key="2">
    <source>
        <dbReference type="ARBA" id="ARBA00010270"/>
    </source>
</evidence>
<evidence type="ECO:0000256" key="5">
    <source>
        <dbReference type="ARBA" id="ARBA00022734"/>
    </source>
</evidence>
<keyword evidence="5" id="KW-0430">Lectin</keyword>
<dbReference type="RefSeq" id="WP_188906947.1">
    <property type="nucleotide sequence ID" value="NZ_BMIQ01000001.1"/>
</dbReference>
<keyword evidence="9" id="KW-1185">Reference proteome</keyword>
<accession>A0A917E1E8</accession>